<accession>A0A1I4VVG6</accession>
<dbReference type="Pfam" id="PF05930">
    <property type="entry name" value="Phage_AlpA"/>
    <property type="match status" value="1"/>
</dbReference>
<proteinExistence type="predicted"/>
<keyword evidence="2" id="KW-1185">Reference proteome</keyword>
<name>A0A1I4VVG6_9GAMM</name>
<gene>
    <name evidence="1" type="ORF">SAMN05216289_10375</name>
</gene>
<dbReference type="EMBL" id="FOVF01000003">
    <property type="protein sequence ID" value="SFN05007.1"/>
    <property type="molecule type" value="Genomic_DNA"/>
</dbReference>
<dbReference type="Gene3D" id="1.10.238.160">
    <property type="match status" value="1"/>
</dbReference>
<dbReference type="AlphaFoldDB" id="A0A1I4VVG6"/>
<dbReference type="Proteomes" id="UP000198575">
    <property type="component" value="Unassembled WGS sequence"/>
</dbReference>
<dbReference type="RefSeq" id="WP_092404782.1">
    <property type="nucleotide sequence ID" value="NZ_FOVF01000003.1"/>
</dbReference>
<sequence>MQSAPARQPLQWLRLPDLITRRRRSRSATYRDIEDGLFPPPVRLGANSSVWPEFEVDAIDRARLAGASDDDIRALVAQQVQNRKAAA</sequence>
<organism evidence="1 2">
    <name type="scientific">Dokdonella immobilis</name>
    <dbReference type="NCBI Taxonomy" id="578942"/>
    <lineage>
        <taxon>Bacteria</taxon>
        <taxon>Pseudomonadati</taxon>
        <taxon>Pseudomonadota</taxon>
        <taxon>Gammaproteobacteria</taxon>
        <taxon>Lysobacterales</taxon>
        <taxon>Rhodanobacteraceae</taxon>
        <taxon>Dokdonella</taxon>
    </lineage>
</organism>
<dbReference type="InterPro" id="IPR010260">
    <property type="entry name" value="AlpA"/>
</dbReference>
<evidence type="ECO:0000313" key="1">
    <source>
        <dbReference type="EMBL" id="SFN05007.1"/>
    </source>
</evidence>
<reference evidence="1 2" key="1">
    <citation type="submission" date="2016-10" db="EMBL/GenBank/DDBJ databases">
        <authorList>
            <person name="de Groot N.N."/>
        </authorList>
    </citation>
    <scope>NUCLEOTIDE SEQUENCE [LARGE SCALE GENOMIC DNA]</scope>
    <source>
        <strain evidence="1 2">CGMCC 1.7659</strain>
    </source>
</reference>
<dbReference type="OrthoDB" id="5298532at2"/>
<protein>
    <submittedName>
        <fullName evidence="1">Transcriptional regulator, AlpA family</fullName>
    </submittedName>
</protein>
<evidence type="ECO:0000313" key="2">
    <source>
        <dbReference type="Proteomes" id="UP000198575"/>
    </source>
</evidence>
<dbReference type="STRING" id="578942.SAMN05216289_10375"/>